<dbReference type="InterPro" id="IPR046342">
    <property type="entry name" value="CBS_dom_sf"/>
</dbReference>
<organism evidence="2 3">
    <name type="scientific">Coptis chinensis</name>
    <dbReference type="NCBI Taxonomy" id="261450"/>
    <lineage>
        <taxon>Eukaryota</taxon>
        <taxon>Viridiplantae</taxon>
        <taxon>Streptophyta</taxon>
        <taxon>Embryophyta</taxon>
        <taxon>Tracheophyta</taxon>
        <taxon>Spermatophyta</taxon>
        <taxon>Magnoliopsida</taxon>
        <taxon>Ranunculales</taxon>
        <taxon>Ranunculaceae</taxon>
        <taxon>Coptidoideae</taxon>
        <taxon>Coptis</taxon>
    </lineage>
</organism>
<dbReference type="OrthoDB" id="449052at2759"/>
<sequence length="178" mass="18460">MSAPVKNPNAGNTADWRVRYIGMIDYSAIILWALANAELAAVALSAGSAAVAEPGAGAVGALGALAVGAIGPITVAGLTATIVGAAVARGIFVEKRTGKDGPTAANSLGMDFYNVILQEEPLKSTTVKQIIKSFRWAPFLPVATDSSMLSVLLLLSKYRLRSVPITETGNPFVKNFIT</sequence>
<keyword evidence="1" id="KW-1133">Transmembrane helix</keyword>
<evidence type="ECO:0000256" key="1">
    <source>
        <dbReference type="SAM" id="Phobius"/>
    </source>
</evidence>
<comment type="caution">
    <text evidence="2">The sequence shown here is derived from an EMBL/GenBank/DDBJ whole genome shotgun (WGS) entry which is preliminary data.</text>
</comment>
<dbReference type="AlphaFoldDB" id="A0A835HEM4"/>
<dbReference type="Proteomes" id="UP000631114">
    <property type="component" value="Unassembled WGS sequence"/>
</dbReference>
<evidence type="ECO:0000313" key="3">
    <source>
        <dbReference type="Proteomes" id="UP000631114"/>
    </source>
</evidence>
<keyword evidence="1" id="KW-0812">Transmembrane</keyword>
<name>A0A835HEM4_9MAGN</name>
<accession>A0A835HEM4</accession>
<reference evidence="2 3" key="1">
    <citation type="submission" date="2020-10" db="EMBL/GenBank/DDBJ databases">
        <title>The Coptis chinensis genome and diversification of protoberbering-type alkaloids.</title>
        <authorList>
            <person name="Wang B."/>
            <person name="Shu S."/>
            <person name="Song C."/>
            <person name="Liu Y."/>
        </authorList>
    </citation>
    <scope>NUCLEOTIDE SEQUENCE [LARGE SCALE GENOMIC DNA]</scope>
    <source>
        <strain evidence="2">HL-2020</strain>
        <tissue evidence="2">Leaf</tissue>
    </source>
</reference>
<dbReference type="EMBL" id="JADFTS010000007">
    <property type="protein sequence ID" value="KAF9597929.1"/>
    <property type="molecule type" value="Genomic_DNA"/>
</dbReference>
<gene>
    <name evidence="2" type="ORF">IFM89_022631</name>
</gene>
<dbReference type="SUPFAM" id="SSF54631">
    <property type="entry name" value="CBS-domain pair"/>
    <property type="match status" value="1"/>
</dbReference>
<evidence type="ECO:0000313" key="2">
    <source>
        <dbReference type="EMBL" id="KAF9597929.1"/>
    </source>
</evidence>
<proteinExistence type="predicted"/>
<protein>
    <submittedName>
        <fullName evidence="2">Uncharacterized protein</fullName>
    </submittedName>
</protein>
<keyword evidence="1" id="KW-0472">Membrane</keyword>
<keyword evidence="3" id="KW-1185">Reference proteome</keyword>
<feature type="transmembrane region" description="Helical" evidence="1">
    <location>
        <begin position="29"/>
        <end position="52"/>
    </location>
</feature>
<feature type="transmembrane region" description="Helical" evidence="1">
    <location>
        <begin position="58"/>
        <end position="87"/>
    </location>
</feature>